<dbReference type="EMBL" id="JAGEMI010000001">
    <property type="protein sequence ID" value="MBO1865411.1"/>
    <property type="molecule type" value="Genomic_DNA"/>
</dbReference>
<dbReference type="Proteomes" id="UP000664702">
    <property type="component" value="Chromosome"/>
</dbReference>
<dbReference type="AlphaFoldDB" id="A0A939M8Z4"/>
<dbReference type="KEGG" id="bban:J4G43_030305"/>
<dbReference type="EMBL" id="CP086136">
    <property type="protein sequence ID" value="UEM09033.1"/>
    <property type="molecule type" value="Genomic_DNA"/>
</dbReference>
<dbReference type="RefSeq" id="WP_208087214.1">
    <property type="nucleotide sequence ID" value="NZ_CP086136.1"/>
</dbReference>
<protein>
    <submittedName>
        <fullName evidence="1">Uncharacterized protein</fullName>
    </submittedName>
</protein>
<reference evidence="1" key="1">
    <citation type="submission" date="2021-03" db="EMBL/GenBank/DDBJ databases">
        <title>Whole Genome Sequence of Bradyrhizobium sp. Strain 144S4.</title>
        <authorList>
            <person name="Bromfield E.S.P."/>
            <person name="Cloutier S."/>
        </authorList>
    </citation>
    <scope>NUCLEOTIDE SEQUENCE [LARGE SCALE GENOMIC DNA]</scope>
    <source>
        <strain evidence="1">144S4</strain>
    </source>
</reference>
<proteinExistence type="predicted"/>
<accession>A0A939M8Z4</accession>
<evidence type="ECO:0000313" key="2">
    <source>
        <dbReference type="EMBL" id="UEM09033.1"/>
    </source>
</evidence>
<sequence>MKPPGKTNLDRMLRTAYAEMERIQITQDALVAEGLLKKADPGQLRRRDDYAGMVRLIEVITSDQVMLDRIKAGAARERIAPAGAADDIEAEPKDEAAAE</sequence>
<organism evidence="1">
    <name type="scientific">Bradyrhizobium barranii subsp. barranii</name>
    <dbReference type="NCBI Taxonomy" id="2823807"/>
    <lineage>
        <taxon>Bacteria</taxon>
        <taxon>Pseudomonadati</taxon>
        <taxon>Pseudomonadota</taxon>
        <taxon>Alphaproteobacteria</taxon>
        <taxon>Hyphomicrobiales</taxon>
        <taxon>Nitrobacteraceae</taxon>
        <taxon>Bradyrhizobium</taxon>
        <taxon>Bradyrhizobium barranii</taxon>
    </lineage>
</organism>
<gene>
    <name evidence="2" type="ORF">J4G43_030305</name>
    <name evidence="1" type="ORF">J4G43_32280</name>
</gene>
<evidence type="ECO:0000313" key="3">
    <source>
        <dbReference type="Proteomes" id="UP000664702"/>
    </source>
</evidence>
<evidence type="ECO:0000313" key="1">
    <source>
        <dbReference type="EMBL" id="MBO1865411.1"/>
    </source>
</evidence>
<name>A0A939M8Z4_9BRAD</name>
<reference evidence="2 3" key="2">
    <citation type="journal article" date="2022" name="Int. J. Syst. Evol. Microbiol.">
        <title>Strains of Bradyrhizobium barranii sp. nov. associated with legumes native to Canada are symbionts of soybeans and belong to different subspecies (subsp. barranii subsp. nov. and subsp. apii subsp. nov.) and symbiovars (sv. glycinearum and sv. septentrionale).</title>
        <authorList>
            <person name="Bromfield E.S.P."/>
            <person name="Cloutier S."/>
            <person name="Wasai-Hara S."/>
            <person name="Minamisawa K."/>
        </authorList>
    </citation>
    <scope>NUCLEOTIDE SEQUENCE [LARGE SCALE GENOMIC DNA]</scope>
    <source>
        <strain evidence="2 3">144S4</strain>
    </source>
</reference>